<evidence type="ECO:0000313" key="3">
    <source>
        <dbReference type="Proteomes" id="UP000054560"/>
    </source>
</evidence>
<feature type="compositionally biased region" description="Polar residues" evidence="1">
    <location>
        <begin position="276"/>
        <end position="290"/>
    </location>
</feature>
<accession>A0A0L0G8G2</accession>
<feature type="compositionally biased region" description="Polar residues" evidence="1">
    <location>
        <begin position="196"/>
        <end position="210"/>
    </location>
</feature>
<reference evidence="2 3" key="1">
    <citation type="submission" date="2011-02" db="EMBL/GenBank/DDBJ databases">
        <title>The Genome Sequence of Sphaeroforma arctica JP610.</title>
        <authorList>
            <consortium name="The Broad Institute Genome Sequencing Platform"/>
            <person name="Russ C."/>
            <person name="Cuomo C."/>
            <person name="Young S.K."/>
            <person name="Zeng Q."/>
            <person name="Gargeya S."/>
            <person name="Alvarado L."/>
            <person name="Berlin A."/>
            <person name="Chapman S.B."/>
            <person name="Chen Z."/>
            <person name="Freedman E."/>
            <person name="Gellesch M."/>
            <person name="Goldberg J."/>
            <person name="Griggs A."/>
            <person name="Gujja S."/>
            <person name="Heilman E."/>
            <person name="Heiman D."/>
            <person name="Howarth C."/>
            <person name="Mehta T."/>
            <person name="Neiman D."/>
            <person name="Pearson M."/>
            <person name="Roberts A."/>
            <person name="Saif S."/>
            <person name="Shea T."/>
            <person name="Shenoy N."/>
            <person name="Sisk P."/>
            <person name="Stolte C."/>
            <person name="Sykes S."/>
            <person name="White J."/>
            <person name="Yandava C."/>
            <person name="Burger G."/>
            <person name="Gray M.W."/>
            <person name="Holland P.W.H."/>
            <person name="King N."/>
            <person name="Lang F.B.F."/>
            <person name="Roger A.J."/>
            <person name="Ruiz-Trillo I."/>
            <person name="Haas B."/>
            <person name="Nusbaum C."/>
            <person name="Birren B."/>
        </authorList>
    </citation>
    <scope>NUCLEOTIDE SEQUENCE [LARGE SCALE GENOMIC DNA]</scope>
    <source>
        <strain evidence="2 3">JP610</strain>
    </source>
</reference>
<evidence type="ECO:0000256" key="1">
    <source>
        <dbReference type="SAM" id="MobiDB-lite"/>
    </source>
</evidence>
<feature type="compositionally biased region" description="Basic and acidic residues" evidence="1">
    <location>
        <begin position="19"/>
        <end position="38"/>
    </location>
</feature>
<sequence length="379" mass="40672">GTLIRALDTTTDTDTQATTDDRTRVHSPDDSDSLKGCDGDPGWQKTCVADTPLQREGYESQASARASVHQQHSKGARPPEQAQKQPQPQHRQQANSQRSDIDIQQRNTQQPNTRGHEAGESQKTPSAGPQAHTHHTAFGSDDDDSASLDVDTHTHTDLTDTRVVHAQTSPAPARSQPSHSQTQTREQDQAWARVDTQGQINQGSSPSNPDSALPASAQPRSNARVAHGQVTETGVEDAQAECTRKEEGTASGSHHSESERGEEGQTSPISRHDSATAASEESDTMNTLARTATIEVLGRGRENKTSRHTDSFYKEDDHAIQEGVMEDDSRDSGCEDTTSLRPESQGGGSVKDSETSTCGKNGDAGLDGASANRLVSQEE</sequence>
<organism evidence="2 3">
    <name type="scientific">Sphaeroforma arctica JP610</name>
    <dbReference type="NCBI Taxonomy" id="667725"/>
    <lineage>
        <taxon>Eukaryota</taxon>
        <taxon>Ichthyosporea</taxon>
        <taxon>Ichthyophonida</taxon>
        <taxon>Sphaeroforma</taxon>
    </lineage>
</organism>
<feature type="compositionally biased region" description="Polar residues" evidence="1">
    <location>
        <begin position="102"/>
        <end position="113"/>
    </location>
</feature>
<dbReference type="Proteomes" id="UP000054560">
    <property type="component" value="Unassembled WGS sequence"/>
</dbReference>
<feature type="compositionally biased region" description="Low complexity" evidence="1">
    <location>
        <begin position="8"/>
        <end position="18"/>
    </location>
</feature>
<keyword evidence="3" id="KW-1185">Reference proteome</keyword>
<feature type="compositionally biased region" description="Low complexity" evidence="1">
    <location>
        <begin position="76"/>
        <end position="98"/>
    </location>
</feature>
<feature type="compositionally biased region" description="Basic and acidic residues" evidence="1">
    <location>
        <begin position="298"/>
        <end position="320"/>
    </location>
</feature>
<evidence type="ECO:0000313" key="2">
    <source>
        <dbReference type="EMBL" id="KNC85327.1"/>
    </source>
</evidence>
<dbReference type="EMBL" id="KQ241708">
    <property type="protein sequence ID" value="KNC85327.1"/>
    <property type="molecule type" value="Genomic_DNA"/>
</dbReference>
<gene>
    <name evidence="2" type="ORF">SARC_02474</name>
</gene>
<dbReference type="AlphaFoldDB" id="A0A0L0G8G2"/>
<protein>
    <submittedName>
        <fullName evidence="2">Uncharacterized protein</fullName>
    </submittedName>
</protein>
<feature type="compositionally biased region" description="Basic and acidic residues" evidence="1">
    <location>
        <begin position="150"/>
        <end position="163"/>
    </location>
</feature>
<name>A0A0L0G8G2_9EUKA</name>
<feature type="region of interest" description="Disordered" evidence="1">
    <location>
        <begin position="1"/>
        <end position="379"/>
    </location>
</feature>
<feature type="compositionally biased region" description="Polar residues" evidence="1">
    <location>
        <begin position="166"/>
        <end position="184"/>
    </location>
</feature>
<feature type="compositionally biased region" description="Basic and acidic residues" evidence="1">
    <location>
        <begin position="242"/>
        <end position="263"/>
    </location>
</feature>
<dbReference type="RefSeq" id="XP_014159229.1">
    <property type="nucleotide sequence ID" value="XM_014303754.1"/>
</dbReference>
<dbReference type="GeneID" id="25902978"/>
<proteinExistence type="predicted"/>
<feature type="non-terminal residue" evidence="2">
    <location>
        <position position="1"/>
    </location>
</feature>
<feature type="compositionally biased region" description="Polar residues" evidence="1">
    <location>
        <begin position="60"/>
        <end position="70"/>
    </location>
</feature>